<feature type="compositionally biased region" description="Basic and acidic residues" evidence="1">
    <location>
        <begin position="83"/>
        <end position="105"/>
    </location>
</feature>
<keyword evidence="3" id="KW-1185">Reference proteome</keyword>
<evidence type="ECO:0000313" key="3">
    <source>
        <dbReference type="Proteomes" id="UP000708208"/>
    </source>
</evidence>
<sequence>SSRKLISPRQNETASSTPNGTKPTDDRKQPKQTQPVGPMTRKRRAASGRDNTRNSGKSQGRRKAQGPNRNQEAEKNHGGKGNEAGRQHGRKEHEKKGVQKEHDDNQDGQENQ</sequence>
<name>A0A8J2NQ32_9HEXA</name>
<feature type="region of interest" description="Disordered" evidence="1">
    <location>
        <begin position="1"/>
        <end position="112"/>
    </location>
</feature>
<accession>A0A8J2NQ32</accession>
<organism evidence="2 3">
    <name type="scientific">Allacma fusca</name>
    <dbReference type="NCBI Taxonomy" id="39272"/>
    <lineage>
        <taxon>Eukaryota</taxon>
        <taxon>Metazoa</taxon>
        <taxon>Ecdysozoa</taxon>
        <taxon>Arthropoda</taxon>
        <taxon>Hexapoda</taxon>
        <taxon>Collembola</taxon>
        <taxon>Symphypleona</taxon>
        <taxon>Sminthuridae</taxon>
        <taxon>Allacma</taxon>
    </lineage>
</organism>
<evidence type="ECO:0000313" key="2">
    <source>
        <dbReference type="EMBL" id="CAG7694838.1"/>
    </source>
</evidence>
<gene>
    <name evidence="2" type="ORF">AFUS01_LOCUS3842</name>
</gene>
<feature type="compositionally biased region" description="Polar residues" evidence="1">
    <location>
        <begin position="8"/>
        <end position="22"/>
    </location>
</feature>
<feature type="non-terminal residue" evidence="2">
    <location>
        <position position="1"/>
    </location>
</feature>
<proteinExistence type="predicted"/>
<feature type="non-terminal residue" evidence="2">
    <location>
        <position position="112"/>
    </location>
</feature>
<reference evidence="2" key="1">
    <citation type="submission" date="2021-06" db="EMBL/GenBank/DDBJ databases">
        <authorList>
            <person name="Hodson N. C."/>
            <person name="Mongue J. A."/>
            <person name="Jaron S. K."/>
        </authorList>
    </citation>
    <scope>NUCLEOTIDE SEQUENCE</scope>
</reference>
<dbReference type="AlphaFoldDB" id="A0A8J2NQ32"/>
<comment type="caution">
    <text evidence="2">The sequence shown here is derived from an EMBL/GenBank/DDBJ whole genome shotgun (WGS) entry which is preliminary data.</text>
</comment>
<evidence type="ECO:0000256" key="1">
    <source>
        <dbReference type="SAM" id="MobiDB-lite"/>
    </source>
</evidence>
<protein>
    <submittedName>
        <fullName evidence="2">Uncharacterized protein</fullName>
    </submittedName>
</protein>
<dbReference type="EMBL" id="CAJVCH010023453">
    <property type="protein sequence ID" value="CAG7694838.1"/>
    <property type="molecule type" value="Genomic_DNA"/>
</dbReference>
<dbReference type="Proteomes" id="UP000708208">
    <property type="component" value="Unassembled WGS sequence"/>
</dbReference>